<reference evidence="2" key="1">
    <citation type="submission" date="2022-01" db="EMBL/GenBank/DDBJ databases">
        <title>Genome sequence and assembly of Parabukholderia sp. RG36.</title>
        <authorList>
            <person name="Chhetri G."/>
        </authorList>
    </citation>
    <scope>NUCLEOTIDE SEQUENCE</scope>
    <source>
        <strain evidence="2">RG36</strain>
    </source>
</reference>
<dbReference type="AlphaFoldDB" id="A0A9X1UM83"/>
<dbReference type="EMBL" id="JAKLJA010000046">
    <property type="protein sequence ID" value="MCG5077978.1"/>
    <property type="molecule type" value="Genomic_DNA"/>
</dbReference>
<sequence length="201" mass="20916">MSQIVAARFTTFDAADAAKSKLLMSGFVAEDVAEFYVNPGGQHDRFPLGGDEFADPQARPAGLGATGGGEFGAIVGALVAGVLTIVLFHSLLVLPVATAVGACIGTLGGALLMTRGEQRTDQPAVSAVPHERESGVLLAVHVNADQQFQAARVLREANGEDIEEFSGLWKDGKLADFDPTKMVNPVKDGVSRPARSNAATN</sequence>
<feature type="transmembrane region" description="Helical" evidence="1">
    <location>
        <begin position="94"/>
        <end position="113"/>
    </location>
</feature>
<organism evidence="2 3">
    <name type="scientific">Paraburkholderia tagetis</name>
    <dbReference type="NCBI Taxonomy" id="2913261"/>
    <lineage>
        <taxon>Bacteria</taxon>
        <taxon>Pseudomonadati</taxon>
        <taxon>Pseudomonadota</taxon>
        <taxon>Betaproteobacteria</taxon>
        <taxon>Burkholderiales</taxon>
        <taxon>Burkholderiaceae</taxon>
        <taxon>Paraburkholderia</taxon>
    </lineage>
</organism>
<evidence type="ECO:0008006" key="4">
    <source>
        <dbReference type="Google" id="ProtNLM"/>
    </source>
</evidence>
<keyword evidence="1" id="KW-0812">Transmembrane</keyword>
<keyword evidence="1" id="KW-0472">Membrane</keyword>
<protein>
    <recommendedName>
        <fullName evidence="4">Glycine zipper domain-containing protein</fullName>
    </recommendedName>
</protein>
<proteinExistence type="predicted"/>
<keyword evidence="1" id="KW-1133">Transmembrane helix</keyword>
<dbReference type="RefSeq" id="WP_238467865.1">
    <property type="nucleotide sequence ID" value="NZ_JAKLJA010000046.1"/>
</dbReference>
<dbReference type="Proteomes" id="UP001139308">
    <property type="component" value="Unassembled WGS sequence"/>
</dbReference>
<evidence type="ECO:0000313" key="3">
    <source>
        <dbReference type="Proteomes" id="UP001139308"/>
    </source>
</evidence>
<accession>A0A9X1UM83</accession>
<evidence type="ECO:0000256" key="1">
    <source>
        <dbReference type="SAM" id="Phobius"/>
    </source>
</evidence>
<keyword evidence="3" id="KW-1185">Reference proteome</keyword>
<name>A0A9X1UM83_9BURK</name>
<evidence type="ECO:0000313" key="2">
    <source>
        <dbReference type="EMBL" id="MCG5077978.1"/>
    </source>
</evidence>
<gene>
    <name evidence="2" type="ORF">L5014_32325</name>
</gene>
<comment type="caution">
    <text evidence="2">The sequence shown here is derived from an EMBL/GenBank/DDBJ whole genome shotgun (WGS) entry which is preliminary data.</text>
</comment>
<feature type="transmembrane region" description="Helical" evidence="1">
    <location>
        <begin position="71"/>
        <end position="88"/>
    </location>
</feature>